<dbReference type="InterPro" id="IPR003594">
    <property type="entry name" value="HATPase_dom"/>
</dbReference>
<dbReference type="Pfam" id="PF13426">
    <property type="entry name" value="PAS_9"/>
    <property type="match status" value="1"/>
</dbReference>
<evidence type="ECO:0000259" key="12">
    <source>
        <dbReference type="PROSITE" id="PS50113"/>
    </source>
</evidence>
<dbReference type="NCBIfam" id="TIGR00229">
    <property type="entry name" value="sensory_box"/>
    <property type="match status" value="1"/>
</dbReference>
<keyword evidence="9" id="KW-0902">Two-component regulatory system</keyword>
<evidence type="ECO:0000259" key="11">
    <source>
        <dbReference type="PROSITE" id="PS50112"/>
    </source>
</evidence>
<evidence type="ECO:0000313" key="13">
    <source>
        <dbReference type="EMBL" id="QDP40291.1"/>
    </source>
</evidence>
<keyword evidence="3" id="KW-0597">Phosphoprotein</keyword>
<dbReference type="SUPFAM" id="SSF55874">
    <property type="entry name" value="ATPase domain of HSP90 chaperone/DNA topoisomerase II/histidine kinase"/>
    <property type="match status" value="1"/>
</dbReference>
<gene>
    <name evidence="13" type="ORF">FN924_08955</name>
</gene>
<organism evidence="13 14">
    <name type="scientific">Radiobacillus deserti</name>
    <dbReference type="NCBI Taxonomy" id="2594883"/>
    <lineage>
        <taxon>Bacteria</taxon>
        <taxon>Bacillati</taxon>
        <taxon>Bacillota</taxon>
        <taxon>Bacilli</taxon>
        <taxon>Bacillales</taxon>
        <taxon>Bacillaceae</taxon>
        <taxon>Radiobacillus</taxon>
    </lineage>
</organism>
<protein>
    <recommendedName>
        <fullName evidence="2">histidine kinase</fullName>
        <ecNumber evidence="2">2.7.13.3</ecNumber>
    </recommendedName>
</protein>
<dbReference type="Pfam" id="PF02518">
    <property type="entry name" value="HATPase_c"/>
    <property type="match status" value="1"/>
</dbReference>
<dbReference type="KEGG" id="aqt:FN924_08955"/>
<dbReference type="InterPro" id="IPR000700">
    <property type="entry name" value="PAS-assoc_C"/>
</dbReference>
<evidence type="ECO:0000256" key="8">
    <source>
        <dbReference type="ARBA" id="ARBA00022969"/>
    </source>
</evidence>
<evidence type="ECO:0000313" key="14">
    <source>
        <dbReference type="Proteomes" id="UP000315215"/>
    </source>
</evidence>
<dbReference type="InterPro" id="IPR036097">
    <property type="entry name" value="HisK_dim/P_sf"/>
</dbReference>
<evidence type="ECO:0000259" key="10">
    <source>
        <dbReference type="PROSITE" id="PS50109"/>
    </source>
</evidence>
<dbReference type="InterPro" id="IPR000014">
    <property type="entry name" value="PAS"/>
</dbReference>
<dbReference type="SUPFAM" id="SSF47384">
    <property type="entry name" value="Homodimeric domain of signal transducing histidine kinase"/>
    <property type="match status" value="1"/>
</dbReference>
<dbReference type="CDD" id="cd00082">
    <property type="entry name" value="HisKA"/>
    <property type="match status" value="1"/>
</dbReference>
<dbReference type="SMART" id="SM00387">
    <property type="entry name" value="HATPase_c"/>
    <property type="match status" value="1"/>
</dbReference>
<feature type="domain" description="Histidine kinase" evidence="10">
    <location>
        <begin position="168"/>
        <end position="372"/>
    </location>
</feature>
<keyword evidence="7" id="KW-0067">ATP-binding</keyword>
<evidence type="ECO:0000256" key="3">
    <source>
        <dbReference type="ARBA" id="ARBA00022553"/>
    </source>
</evidence>
<dbReference type="InterPro" id="IPR003661">
    <property type="entry name" value="HisK_dim/P_dom"/>
</dbReference>
<dbReference type="CDD" id="cd00130">
    <property type="entry name" value="PAS"/>
    <property type="match status" value="1"/>
</dbReference>
<dbReference type="PROSITE" id="PS50113">
    <property type="entry name" value="PAC"/>
    <property type="match status" value="1"/>
</dbReference>
<dbReference type="GO" id="GO:0005524">
    <property type="term" value="F:ATP binding"/>
    <property type="evidence" value="ECO:0007669"/>
    <property type="project" value="UniProtKB-KW"/>
</dbReference>
<dbReference type="GO" id="GO:0030435">
    <property type="term" value="P:sporulation resulting in formation of a cellular spore"/>
    <property type="evidence" value="ECO:0007669"/>
    <property type="project" value="UniProtKB-KW"/>
</dbReference>
<dbReference type="SMART" id="SM00086">
    <property type="entry name" value="PAC"/>
    <property type="match status" value="1"/>
</dbReference>
<dbReference type="SMART" id="SM00388">
    <property type="entry name" value="HisKA"/>
    <property type="match status" value="1"/>
</dbReference>
<dbReference type="EMBL" id="CP041666">
    <property type="protein sequence ID" value="QDP40291.1"/>
    <property type="molecule type" value="Genomic_DNA"/>
</dbReference>
<dbReference type="Gene3D" id="3.30.565.10">
    <property type="entry name" value="Histidine kinase-like ATPase, C-terminal domain"/>
    <property type="match status" value="1"/>
</dbReference>
<dbReference type="InterPro" id="IPR036890">
    <property type="entry name" value="HATPase_C_sf"/>
</dbReference>
<dbReference type="PANTHER" id="PTHR43065:SF10">
    <property type="entry name" value="PEROXIDE STRESS-ACTIVATED HISTIDINE KINASE MAK3"/>
    <property type="match status" value="1"/>
</dbReference>
<dbReference type="InterPro" id="IPR035965">
    <property type="entry name" value="PAS-like_dom_sf"/>
</dbReference>
<reference evidence="13 14" key="1">
    <citation type="submission" date="2019-07" db="EMBL/GenBank/DDBJ databases">
        <authorList>
            <person name="Li J."/>
        </authorList>
    </citation>
    <scope>NUCLEOTIDE SEQUENCE [LARGE SCALE GENOMIC DNA]</scope>
    <source>
        <strain evidence="13 14">TKL69</strain>
    </source>
</reference>
<dbReference type="Gene3D" id="1.10.287.130">
    <property type="match status" value="1"/>
</dbReference>
<evidence type="ECO:0000256" key="9">
    <source>
        <dbReference type="ARBA" id="ARBA00023012"/>
    </source>
</evidence>
<dbReference type="PROSITE" id="PS50112">
    <property type="entry name" value="PAS"/>
    <property type="match status" value="1"/>
</dbReference>
<dbReference type="PANTHER" id="PTHR43065">
    <property type="entry name" value="SENSOR HISTIDINE KINASE"/>
    <property type="match status" value="1"/>
</dbReference>
<evidence type="ECO:0000256" key="5">
    <source>
        <dbReference type="ARBA" id="ARBA00022741"/>
    </source>
</evidence>
<dbReference type="InterPro" id="IPR004358">
    <property type="entry name" value="Sig_transdc_His_kin-like_C"/>
</dbReference>
<dbReference type="OrthoDB" id="9815750at2"/>
<keyword evidence="8" id="KW-0749">Sporulation</keyword>
<dbReference type="Proteomes" id="UP000315215">
    <property type="component" value="Chromosome"/>
</dbReference>
<dbReference type="PROSITE" id="PS50109">
    <property type="entry name" value="HIS_KIN"/>
    <property type="match status" value="1"/>
</dbReference>
<proteinExistence type="predicted"/>
<dbReference type="CDD" id="cd00075">
    <property type="entry name" value="HATPase"/>
    <property type="match status" value="1"/>
</dbReference>
<sequence>MFSSENLNHLNSEHSEQQSNNVAKFTYLSTLPEHFSAWVDQHGFDVISVVDLEGHFVYISKSISQVLGYSPEELIGDLVFNYVSPSEHEEIRSKLPLKQEASNRFYASIRNHAGKYVWMEVIIARLLDKEKHVDLYVSVLRDITDKKEAEEMMIRSEKMSVSGQLAAGIAHEIRNPLTSLKGFVKLLQTGHERKEDYFKIMIEEIEKIENITSELLFVAKPMTDDRNEVRLSDMIADVSTLLQPQANLKRIDLQVEMIEDPLLYCDKSQLKQVFINLIKNAIEAMDQAGVIRIKAHTNADKCHIDFVDEGPGIPLSIMHKVKEPFFTTKKEGTGLGLMICNQILEHHHGSLSIFQNTEKSGTTFRVSLPLPLQ</sequence>
<evidence type="ECO:0000256" key="7">
    <source>
        <dbReference type="ARBA" id="ARBA00022840"/>
    </source>
</evidence>
<evidence type="ECO:0000256" key="1">
    <source>
        <dbReference type="ARBA" id="ARBA00000085"/>
    </source>
</evidence>
<accession>A0A516KFW7</accession>
<dbReference type="InterPro" id="IPR005467">
    <property type="entry name" value="His_kinase_dom"/>
</dbReference>
<keyword evidence="5" id="KW-0547">Nucleotide-binding</keyword>
<comment type="catalytic activity">
    <reaction evidence="1">
        <text>ATP + protein L-histidine = ADP + protein N-phospho-L-histidine.</text>
        <dbReference type="EC" id="2.7.13.3"/>
    </reaction>
</comment>
<dbReference type="InterPro" id="IPR001610">
    <property type="entry name" value="PAC"/>
</dbReference>
<dbReference type="AlphaFoldDB" id="A0A516KFW7"/>
<dbReference type="FunFam" id="1.10.287.130:FF:000040">
    <property type="entry name" value="PAS domain-containing sensor histidine kinase"/>
    <property type="match status" value="1"/>
</dbReference>
<feature type="domain" description="PAC" evidence="12">
    <location>
        <begin position="99"/>
        <end position="155"/>
    </location>
</feature>
<evidence type="ECO:0000256" key="4">
    <source>
        <dbReference type="ARBA" id="ARBA00022679"/>
    </source>
</evidence>
<keyword evidence="4" id="KW-0808">Transferase</keyword>
<dbReference type="Pfam" id="PF00512">
    <property type="entry name" value="HisKA"/>
    <property type="match status" value="1"/>
</dbReference>
<keyword evidence="14" id="KW-1185">Reference proteome</keyword>
<dbReference type="GO" id="GO:0000155">
    <property type="term" value="F:phosphorelay sensor kinase activity"/>
    <property type="evidence" value="ECO:0007669"/>
    <property type="project" value="InterPro"/>
</dbReference>
<dbReference type="SUPFAM" id="SSF55785">
    <property type="entry name" value="PYP-like sensor domain (PAS domain)"/>
    <property type="match status" value="1"/>
</dbReference>
<dbReference type="SMART" id="SM00091">
    <property type="entry name" value="PAS"/>
    <property type="match status" value="1"/>
</dbReference>
<dbReference type="PRINTS" id="PR00344">
    <property type="entry name" value="BCTRLSENSOR"/>
</dbReference>
<feature type="domain" description="PAS" evidence="11">
    <location>
        <begin position="47"/>
        <end position="104"/>
    </location>
</feature>
<evidence type="ECO:0000256" key="6">
    <source>
        <dbReference type="ARBA" id="ARBA00022777"/>
    </source>
</evidence>
<dbReference type="EC" id="2.7.13.3" evidence="2"/>
<keyword evidence="6" id="KW-0418">Kinase</keyword>
<evidence type="ECO:0000256" key="2">
    <source>
        <dbReference type="ARBA" id="ARBA00012438"/>
    </source>
</evidence>
<name>A0A516KFW7_9BACI</name>
<dbReference type="Gene3D" id="3.30.450.20">
    <property type="entry name" value="PAS domain"/>
    <property type="match status" value="1"/>
</dbReference>